<dbReference type="Proteomes" id="UP001174677">
    <property type="component" value="Chromosome 4"/>
</dbReference>
<evidence type="ECO:0000256" key="5">
    <source>
        <dbReference type="ARBA" id="ARBA00023136"/>
    </source>
</evidence>
<organism evidence="7 8">
    <name type="scientific">Hevea brasiliensis</name>
    <name type="common">Para rubber tree</name>
    <name type="synonym">Siphonia brasiliensis</name>
    <dbReference type="NCBI Taxonomy" id="3981"/>
    <lineage>
        <taxon>Eukaryota</taxon>
        <taxon>Viridiplantae</taxon>
        <taxon>Streptophyta</taxon>
        <taxon>Embryophyta</taxon>
        <taxon>Tracheophyta</taxon>
        <taxon>Spermatophyta</taxon>
        <taxon>Magnoliopsida</taxon>
        <taxon>eudicotyledons</taxon>
        <taxon>Gunneridae</taxon>
        <taxon>Pentapetalae</taxon>
        <taxon>rosids</taxon>
        <taxon>fabids</taxon>
        <taxon>Malpighiales</taxon>
        <taxon>Euphorbiaceae</taxon>
        <taxon>Crotonoideae</taxon>
        <taxon>Micrandreae</taxon>
        <taxon>Hevea</taxon>
    </lineage>
</organism>
<dbReference type="InterPro" id="IPR004307">
    <property type="entry name" value="TspO_MBR"/>
</dbReference>
<feature type="transmembrane region" description="Helical" evidence="6">
    <location>
        <begin position="31"/>
        <end position="56"/>
    </location>
</feature>
<feature type="transmembrane region" description="Helical" evidence="6">
    <location>
        <begin position="160"/>
        <end position="181"/>
    </location>
</feature>
<evidence type="ECO:0000256" key="1">
    <source>
        <dbReference type="ARBA" id="ARBA00004141"/>
    </source>
</evidence>
<dbReference type="Gene3D" id="1.20.1260.100">
    <property type="entry name" value="TspO/MBR protein"/>
    <property type="match status" value="1"/>
</dbReference>
<accession>A0ABQ9MPQ6</accession>
<keyword evidence="8" id="KW-1185">Reference proteome</keyword>
<proteinExistence type="inferred from homology"/>
<dbReference type="Pfam" id="PF03073">
    <property type="entry name" value="TspO_MBR"/>
    <property type="match status" value="1"/>
</dbReference>
<evidence type="ECO:0000256" key="6">
    <source>
        <dbReference type="SAM" id="Phobius"/>
    </source>
</evidence>
<name>A0ABQ9MPQ6_HEVBR</name>
<keyword evidence="3 6" id="KW-0812">Transmembrane</keyword>
<dbReference type="CDD" id="cd15904">
    <property type="entry name" value="TSPO_MBR"/>
    <property type="match status" value="1"/>
</dbReference>
<protein>
    <recommendedName>
        <fullName evidence="9">Translocator protein homolog</fullName>
    </recommendedName>
</protein>
<evidence type="ECO:0000313" key="7">
    <source>
        <dbReference type="EMBL" id="KAJ9181923.1"/>
    </source>
</evidence>
<keyword evidence="4 6" id="KW-1133">Transmembrane helix</keyword>
<sequence length="182" mass="20372">MAAKTLQNHTKCCQIPPTKPKTTKPKIKPNFLSFCSLFIIVLLPLCLTLTIIYLFGSSRKYQATAKPLWFPSLTLIHIASVGSTLLMGLPAWLVWVDGGFLLESDVLPLYISQISLSIVWDPLVLRFEEPCLGVIFCLVNLGTLLACYCTFGKVSPFSKYLVMPCLVWVGYLTLVTFMLIYL</sequence>
<evidence type="ECO:0000256" key="4">
    <source>
        <dbReference type="ARBA" id="ARBA00022989"/>
    </source>
</evidence>
<feature type="transmembrane region" description="Helical" evidence="6">
    <location>
        <begin position="107"/>
        <end position="125"/>
    </location>
</feature>
<feature type="transmembrane region" description="Helical" evidence="6">
    <location>
        <begin position="132"/>
        <end position="154"/>
    </location>
</feature>
<comment type="caution">
    <text evidence="7">The sequence shown here is derived from an EMBL/GenBank/DDBJ whole genome shotgun (WGS) entry which is preliminary data.</text>
</comment>
<dbReference type="InterPro" id="IPR038330">
    <property type="entry name" value="TspO/MBR-related_sf"/>
</dbReference>
<evidence type="ECO:0000313" key="8">
    <source>
        <dbReference type="Proteomes" id="UP001174677"/>
    </source>
</evidence>
<feature type="transmembrane region" description="Helical" evidence="6">
    <location>
        <begin position="68"/>
        <end position="95"/>
    </location>
</feature>
<evidence type="ECO:0000256" key="3">
    <source>
        <dbReference type="ARBA" id="ARBA00022692"/>
    </source>
</evidence>
<dbReference type="PANTHER" id="PTHR10057">
    <property type="entry name" value="PERIPHERAL-TYPE BENZODIAZEPINE RECEPTOR"/>
    <property type="match status" value="1"/>
</dbReference>
<dbReference type="PANTHER" id="PTHR10057:SF6">
    <property type="entry name" value="TRANSLOCATOR PROTEIN HOMOLOG"/>
    <property type="match status" value="1"/>
</dbReference>
<dbReference type="EMBL" id="JARPOI010000004">
    <property type="protein sequence ID" value="KAJ9181923.1"/>
    <property type="molecule type" value="Genomic_DNA"/>
</dbReference>
<reference evidence="7" key="1">
    <citation type="journal article" date="2023" name="Plant Biotechnol. J.">
        <title>Chromosome-level wild Hevea brasiliensis genome provides new tools for genomic-assisted breeding and valuable loci to elevate rubber yield.</title>
        <authorList>
            <person name="Cheng H."/>
            <person name="Song X."/>
            <person name="Hu Y."/>
            <person name="Wu T."/>
            <person name="Yang Q."/>
            <person name="An Z."/>
            <person name="Feng S."/>
            <person name="Deng Z."/>
            <person name="Wu W."/>
            <person name="Zeng X."/>
            <person name="Tu M."/>
            <person name="Wang X."/>
            <person name="Huang H."/>
        </authorList>
    </citation>
    <scope>NUCLEOTIDE SEQUENCE</scope>
    <source>
        <strain evidence="7">MT/VB/25A 57/8</strain>
    </source>
</reference>
<evidence type="ECO:0008006" key="9">
    <source>
        <dbReference type="Google" id="ProtNLM"/>
    </source>
</evidence>
<keyword evidence="5 6" id="KW-0472">Membrane</keyword>
<gene>
    <name evidence="7" type="ORF">P3X46_005966</name>
</gene>
<comment type="subcellular location">
    <subcellularLocation>
        <location evidence="1">Membrane</location>
        <topology evidence="1">Multi-pass membrane protein</topology>
    </subcellularLocation>
</comment>
<evidence type="ECO:0000256" key="2">
    <source>
        <dbReference type="ARBA" id="ARBA00007524"/>
    </source>
</evidence>
<comment type="similarity">
    <text evidence="2">Belongs to the TspO/BZRP family.</text>
</comment>